<dbReference type="SUPFAM" id="SSF55846">
    <property type="entry name" value="N-acetylmuramoyl-L-alanine amidase-like"/>
    <property type="match status" value="1"/>
</dbReference>
<keyword evidence="2" id="KW-0732">Signal</keyword>
<dbReference type="CDD" id="cd06583">
    <property type="entry name" value="PGRP"/>
    <property type="match status" value="1"/>
</dbReference>
<evidence type="ECO:0000256" key="2">
    <source>
        <dbReference type="SAM" id="SignalP"/>
    </source>
</evidence>
<evidence type="ECO:0000313" key="5">
    <source>
        <dbReference type="EMBL" id="UUI74525.1"/>
    </source>
</evidence>
<feature type="domain" description="N-acetylmuramoyl-L-alanine amidase" evidence="3">
    <location>
        <begin position="251"/>
        <end position="411"/>
    </location>
</feature>
<dbReference type="Gene3D" id="1.10.3130.20">
    <property type="entry name" value="Phycobilisome linker domain"/>
    <property type="match status" value="2"/>
</dbReference>
<dbReference type="SMART" id="SM00644">
    <property type="entry name" value="Ami_2"/>
    <property type="match status" value="1"/>
</dbReference>
<feature type="signal peptide" evidence="2">
    <location>
        <begin position="1"/>
        <end position="22"/>
    </location>
</feature>
<dbReference type="Gene3D" id="3.40.80.10">
    <property type="entry name" value="Peptidoglycan recognition protein-like"/>
    <property type="match status" value="1"/>
</dbReference>
<gene>
    <name evidence="5" type="ORF">NP064_12060</name>
</gene>
<keyword evidence="6" id="KW-1185">Reference proteome</keyword>
<dbReference type="SMART" id="SM00701">
    <property type="entry name" value="PGRP"/>
    <property type="match status" value="1"/>
</dbReference>
<dbReference type="Proteomes" id="UP001316189">
    <property type="component" value="Chromosome"/>
</dbReference>
<organism evidence="5 6">
    <name type="scientific">Cellulomonas chengniuliangii</name>
    <dbReference type="NCBI Taxonomy" id="2968084"/>
    <lineage>
        <taxon>Bacteria</taxon>
        <taxon>Bacillati</taxon>
        <taxon>Actinomycetota</taxon>
        <taxon>Actinomycetes</taxon>
        <taxon>Micrococcales</taxon>
        <taxon>Cellulomonadaceae</taxon>
        <taxon>Cellulomonas</taxon>
    </lineage>
</organism>
<evidence type="ECO:0000259" key="4">
    <source>
        <dbReference type="SMART" id="SM00701"/>
    </source>
</evidence>
<dbReference type="Pfam" id="PF13946">
    <property type="entry name" value="DUF4214"/>
    <property type="match status" value="1"/>
</dbReference>
<dbReference type="InterPro" id="IPR002502">
    <property type="entry name" value="Amidase_domain"/>
</dbReference>
<dbReference type="InterPro" id="IPR015510">
    <property type="entry name" value="PGRP"/>
</dbReference>
<feature type="chain" id="PRO_5045110773" evidence="2">
    <location>
        <begin position="23"/>
        <end position="643"/>
    </location>
</feature>
<sequence length="643" mass="67534">MTVLVRLIVVAALLAVAPPHTVEPAVPATRSHPVDVTRAVSSTIPGGEPSLTQVDIVVPGIDVEGEVRESESLERGRSSPEVIVADQVAGDRVETEVFEAGSFQTVGVTWPEGQQATDLGAQVRARVDGAWSDWVDLEVDDVAPDPGTVDAASSRRGGTEPVWFGESDAVQLAFEASEQGATGLALTLVGTELASVPTAAPASMPAAGATGSAAAAQTTRLVSVVDHGVVPAAASAPRVITRAEWGARAQVCAPDVARSLVGAVVHHTAGSNAYSTVAQAMQQIRNDQSYHIDGRGWCDLGYNFVVDKWGNLYEGRANSLTEAVIGVHAGGFNTGTVGVSMLGTYDAAPPLAMERAVASIIGVRLAAYNVNPQGSMSYTTGAGENARYKNTTVTLPRVFGHRDVSYTACPGNGGMAALPGIRATARTYFDSQQYGASRSVVTALYQDLLGRGPDPTGLAGWTASLMSGTSQSALVNTLTRSDEYISSRVTKAYREVLGREPEPAGAAAWLSEIRAGNRTVDDVQRRFYDSVEYYEISGGTPEGYVRRLYQTVLGRPATDGEVATWAGVMRQRGNGAAVDGIWFSMEAARLRAGAYYQTFLGRGPDPTGLAGWANVLLAQGEGAVRIGIAGSLEYRDRAVARYP</sequence>
<name>A0ABY5KVN5_9CELL</name>
<comment type="similarity">
    <text evidence="1">Belongs to the N-acetylmuramoyl-L-alanine amidase 2 family.</text>
</comment>
<dbReference type="InterPro" id="IPR025282">
    <property type="entry name" value="DUF4214"/>
</dbReference>
<dbReference type="InterPro" id="IPR038255">
    <property type="entry name" value="PBS_linker_sf"/>
</dbReference>
<dbReference type="Pfam" id="PF01510">
    <property type="entry name" value="Amidase_2"/>
    <property type="match status" value="1"/>
</dbReference>
<proteinExistence type="inferred from homology"/>
<dbReference type="RefSeq" id="WP_256813601.1">
    <property type="nucleotide sequence ID" value="NZ_CP101988.1"/>
</dbReference>
<evidence type="ECO:0000256" key="1">
    <source>
        <dbReference type="ARBA" id="ARBA00007553"/>
    </source>
</evidence>
<dbReference type="InterPro" id="IPR036505">
    <property type="entry name" value="Amidase/PGRP_sf"/>
</dbReference>
<accession>A0ABY5KVN5</accession>
<dbReference type="InterPro" id="IPR006619">
    <property type="entry name" value="PGRP_domain_met/bac"/>
</dbReference>
<dbReference type="PANTHER" id="PTHR11022">
    <property type="entry name" value="PEPTIDOGLYCAN RECOGNITION PROTEIN"/>
    <property type="match status" value="1"/>
</dbReference>
<evidence type="ECO:0000259" key="3">
    <source>
        <dbReference type="SMART" id="SM00644"/>
    </source>
</evidence>
<dbReference type="PANTHER" id="PTHR11022:SF41">
    <property type="entry name" value="PEPTIDOGLYCAN-RECOGNITION PROTEIN LC-RELATED"/>
    <property type="match status" value="1"/>
</dbReference>
<protein>
    <submittedName>
        <fullName evidence="5">DUF4214 domain-containing protein</fullName>
    </submittedName>
</protein>
<evidence type="ECO:0000313" key="6">
    <source>
        <dbReference type="Proteomes" id="UP001316189"/>
    </source>
</evidence>
<reference evidence="5 6" key="1">
    <citation type="submission" date="2022-07" db="EMBL/GenBank/DDBJ databases">
        <title>Novel species in genus cellulomonas.</title>
        <authorList>
            <person name="Ye L."/>
        </authorList>
    </citation>
    <scope>NUCLEOTIDE SEQUENCE [LARGE SCALE GENOMIC DNA]</scope>
    <source>
        <strain evidence="6">zg-Y338</strain>
    </source>
</reference>
<dbReference type="EMBL" id="CP101988">
    <property type="protein sequence ID" value="UUI74525.1"/>
    <property type="molecule type" value="Genomic_DNA"/>
</dbReference>
<feature type="domain" description="Peptidoglycan recognition protein family" evidence="4">
    <location>
        <begin position="237"/>
        <end position="384"/>
    </location>
</feature>